<organism evidence="2 3">
    <name type="scientific">Streptomyces boluensis</name>
    <dbReference type="NCBI Taxonomy" id="1775135"/>
    <lineage>
        <taxon>Bacteria</taxon>
        <taxon>Bacillati</taxon>
        <taxon>Actinomycetota</taxon>
        <taxon>Actinomycetes</taxon>
        <taxon>Kitasatosporales</taxon>
        <taxon>Streptomycetaceae</taxon>
        <taxon>Streptomyces</taxon>
    </lineage>
</organism>
<sequence>MTPVPPLFTTLAVSAGAALCRTLTAAVLVLPLLLVTVASLPALAVLPFLRDGELRTERLLRQLVGWTRVLTLRRHP</sequence>
<evidence type="ECO:0000313" key="3">
    <source>
        <dbReference type="Proteomes" id="UP000598297"/>
    </source>
</evidence>
<evidence type="ECO:0000313" key="2">
    <source>
        <dbReference type="EMBL" id="NBE54533.1"/>
    </source>
</evidence>
<feature type="transmembrane region" description="Helical" evidence="1">
    <location>
        <begin position="30"/>
        <end position="49"/>
    </location>
</feature>
<protein>
    <submittedName>
        <fullName evidence="2">Uncharacterized protein</fullName>
    </submittedName>
</protein>
<keyword evidence="3" id="KW-1185">Reference proteome</keyword>
<evidence type="ECO:0000256" key="1">
    <source>
        <dbReference type="SAM" id="Phobius"/>
    </source>
</evidence>
<proteinExistence type="predicted"/>
<dbReference type="EMBL" id="JAAAHS010000227">
    <property type="protein sequence ID" value="NBE54533.1"/>
    <property type="molecule type" value="Genomic_DNA"/>
</dbReference>
<accession>A0A964XPF1</accession>
<dbReference type="Proteomes" id="UP000598297">
    <property type="component" value="Unassembled WGS sequence"/>
</dbReference>
<keyword evidence="1" id="KW-0812">Transmembrane</keyword>
<gene>
    <name evidence="2" type="ORF">GUY60_24555</name>
</gene>
<keyword evidence="1" id="KW-0472">Membrane</keyword>
<dbReference type="RefSeq" id="WP_161701422.1">
    <property type="nucleotide sequence ID" value="NZ_JAAAHS010000227.1"/>
</dbReference>
<reference evidence="2" key="1">
    <citation type="submission" date="2020-01" db="EMBL/GenBank/DDBJ databases">
        <title>Whole-genome analyses of novel actinobacteria.</title>
        <authorList>
            <person name="Sahin N."/>
        </authorList>
    </citation>
    <scope>NUCLEOTIDE SEQUENCE</scope>
    <source>
        <strain evidence="2">YC537</strain>
    </source>
</reference>
<name>A0A964XPF1_9ACTN</name>
<keyword evidence="1" id="KW-1133">Transmembrane helix</keyword>
<comment type="caution">
    <text evidence="2">The sequence shown here is derived from an EMBL/GenBank/DDBJ whole genome shotgun (WGS) entry which is preliminary data.</text>
</comment>
<dbReference type="AlphaFoldDB" id="A0A964XPF1"/>